<evidence type="ECO:0000313" key="3">
    <source>
        <dbReference type="Proteomes" id="UP000003688"/>
    </source>
</evidence>
<accession>B9XG36</accession>
<organism evidence="2 3">
    <name type="scientific">Pedosphaera parvula (strain Ellin514)</name>
    <dbReference type="NCBI Taxonomy" id="320771"/>
    <lineage>
        <taxon>Bacteria</taxon>
        <taxon>Pseudomonadati</taxon>
        <taxon>Verrucomicrobiota</taxon>
        <taxon>Pedosphaerae</taxon>
        <taxon>Pedosphaerales</taxon>
        <taxon>Pedosphaeraceae</taxon>
        <taxon>Pedosphaera</taxon>
    </lineage>
</organism>
<evidence type="ECO:0000256" key="1">
    <source>
        <dbReference type="SAM" id="SignalP"/>
    </source>
</evidence>
<evidence type="ECO:0008006" key="4">
    <source>
        <dbReference type="Google" id="ProtNLM"/>
    </source>
</evidence>
<reference evidence="2 3" key="1">
    <citation type="journal article" date="2011" name="J. Bacteriol.">
        <title>Genome sequence of 'Pedosphaera parvula' Ellin514, an aerobic Verrucomicrobial isolate from pasture soil.</title>
        <authorList>
            <person name="Kant R."/>
            <person name="van Passel M.W."/>
            <person name="Sangwan P."/>
            <person name="Palva A."/>
            <person name="Lucas S."/>
            <person name="Copeland A."/>
            <person name="Lapidus A."/>
            <person name="Glavina Del Rio T."/>
            <person name="Dalin E."/>
            <person name="Tice H."/>
            <person name="Bruce D."/>
            <person name="Goodwin L."/>
            <person name="Pitluck S."/>
            <person name="Chertkov O."/>
            <person name="Larimer F.W."/>
            <person name="Land M.L."/>
            <person name="Hauser L."/>
            <person name="Brettin T.S."/>
            <person name="Detter J.C."/>
            <person name="Han S."/>
            <person name="de Vos W.M."/>
            <person name="Janssen P.H."/>
            <person name="Smidt H."/>
        </authorList>
    </citation>
    <scope>NUCLEOTIDE SEQUENCE [LARGE SCALE GENOMIC DNA]</scope>
    <source>
        <strain evidence="2 3">Ellin514</strain>
    </source>
</reference>
<proteinExistence type="predicted"/>
<feature type="signal peptide" evidence="1">
    <location>
        <begin position="1"/>
        <end position="46"/>
    </location>
</feature>
<name>B9XG36_PEDPL</name>
<sequence precursor="true">MVTRFNRIVKLAVNYPTASKLNMKYKLANITLAAFVMMAVTLTARAADEADLKTEVNNAIARFKEADPGISTLFQTSAGYAVFPSVGKGGLVIGGAHGKGLVFEKGKAVGEVTLTEASIGAQVGGQVFSEVIFFETPAVLEDFKTGKFTMDATINGVVAAEGVEKSAKFQNGVEVFVLPKTGLMGQAAVGGQRFKFRPLTQQ</sequence>
<dbReference type="EMBL" id="ABOX02000011">
    <property type="protein sequence ID" value="EEF61198.1"/>
    <property type="molecule type" value="Genomic_DNA"/>
</dbReference>
<comment type="caution">
    <text evidence="2">The sequence shown here is derived from an EMBL/GenBank/DDBJ whole genome shotgun (WGS) entry which is preliminary data.</text>
</comment>
<dbReference type="Proteomes" id="UP000003688">
    <property type="component" value="Unassembled WGS sequence"/>
</dbReference>
<dbReference type="STRING" id="320771.Cflav_PD3915"/>
<evidence type="ECO:0000313" key="2">
    <source>
        <dbReference type="EMBL" id="EEF61198.1"/>
    </source>
</evidence>
<gene>
    <name evidence="2" type="ORF">Cflav_PD3915</name>
</gene>
<feature type="chain" id="PRO_5002894864" description="Ysc84 actin-binding domain-containing protein" evidence="1">
    <location>
        <begin position="47"/>
        <end position="202"/>
    </location>
</feature>
<protein>
    <recommendedName>
        <fullName evidence="4">Ysc84 actin-binding domain-containing protein</fullName>
    </recommendedName>
</protein>
<keyword evidence="1" id="KW-0732">Signal</keyword>
<dbReference type="CDD" id="cd11524">
    <property type="entry name" value="SYLF"/>
    <property type="match status" value="1"/>
</dbReference>
<keyword evidence="3" id="KW-1185">Reference proteome</keyword>
<dbReference type="AlphaFoldDB" id="B9XG36"/>